<gene>
    <name evidence="1" type="ORF">Pcinc_010356</name>
</gene>
<dbReference type="AlphaFoldDB" id="A0AAE1KTP6"/>
<name>A0AAE1KTP6_PETCI</name>
<evidence type="ECO:0000313" key="1">
    <source>
        <dbReference type="EMBL" id="KAK3885441.1"/>
    </source>
</evidence>
<keyword evidence="2" id="KW-1185">Reference proteome</keyword>
<dbReference type="EMBL" id="JAWQEG010000799">
    <property type="protein sequence ID" value="KAK3885441.1"/>
    <property type="molecule type" value="Genomic_DNA"/>
</dbReference>
<dbReference type="GO" id="GO:0001517">
    <property type="term" value="F:N-acetylglucosamine 6-O-sulfotransferase activity"/>
    <property type="evidence" value="ECO:0007669"/>
    <property type="project" value="TreeGrafter"/>
</dbReference>
<dbReference type="InterPro" id="IPR027417">
    <property type="entry name" value="P-loop_NTPase"/>
</dbReference>
<organism evidence="1 2">
    <name type="scientific">Petrolisthes cinctipes</name>
    <name type="common">Flat porcelain crab</name>
    <dbReference type="NCBI Taxonomy" id="88211"/>
    <lineage>
        <taxon>Eukaryota</taxon>
        <taxon>Metazoa</taxon>
        <taxon>Ecdysozoa</taxon>
        <taxon>Arthropoda</taxon>
        <taxon>Crustacea</taxon>
        <taxon>Multicrustacea</taxon>
        <taxon>Malacostraca</taxon>
        <taxon>Eumalacostraca</taxon>
        <taxon>Eucarida</taxon>
        <taxon>Decapoda</taxon>
        <taxon>Pleocyemata</taxon>
        <taxon>Anomura</taxon>
        <taxon>Galatheoidea</taxon>
        <taxon>Porcellanidae</taxon>
        <taxon>Petrolisthes</taxon>
    </lineage>
</organism>
<evidence type="ECO:0000313" key="2">
    <source>
        <dbReference type="Proteomes" id="UP001286313"/>
    </source>
</evidence>
<proteinExistence type="predicted"/>
<dbReference type="GO" id="GO:0006044">
    <property type="term" value="P:N-acetylglucosamine metabolic process"/>
    <property type="evidence" value="ECO:0007669"/>
    <property type="project" value="TreeGrafter"/>
</dbReference>
<sequence>MVPAVVDVGCDNDCDATLRLRTFESGSDTFGSTGPCKRGGWNGNNEPTTYVLLVSSMGRSGSSFLSQILSSVPSAFYYYEPLYMLHNHLQEDMVWQGLKGLFTCNILRKFLYAAVDS</sequence>
<reference evidence="1" key="1">
    <citation type="submission" date="2023-10" db="EMBL/GenBank/DDBJ databases">
        <title>Genome assemblies of two species of porcelain crab, Petrolisthes cinctipes and Petrolisthes manimaculis (Anomura: Porcellanidae).</title>
        <authorList>
            <person name="Angst P."/>
        </authorList>
    </citation>
    <scope>NUCLEOTIDE SEQUENCE</scope>
    <source>
        <strain evidence="1">PB745_01</strain>
        <tissue evidence="1">Gill</tissue>
    </source>
</reference>
<protein>
    <recommendedName>
        <fullName evidence="3">Sulfotransferase</fullName>
    </recommendedName>
</protein>
<accession>A0AAE1KTP6</accession>
<dbReference type="GO" id="GO:0006790">
    <property type="term" value="P:sulfur compound metabolic process"/>
    <property type="evidence" value="ECO:0007669"/>
    <property type="project" value="TreeGrafter"/>
</dbReference>
<dbReference type="Proteomes" id="UP001286313">
    <property type="component" value="Unassembled WGS sequence"/>
</dbReference>
<dbReference type="SUPFAM" id="SSF52540">
    <property type="entry name" value="P-loop containing nucleoside triphosphate hydrolases"/>
    <property type="match status" value="1"/>
</dbReference>
<dbReference type="InterPro" id="IPR051135">
    <property type="entry name" value="Gal/GlcNAc/GalNAc_ST"/>
</dbReference>
<dbReference type="PANTHER" id="PTHR10704:SF44">
    <property type="entry name" value="LD35051P-RELATED"/>
    <property type="match status" value="1"/>
</dbReference>
<dbReference type="Gene3D" id="3.40.50.300">
    <property type="entry name" value="P-loop containing nucleotide triphosphate hydrolases"/>
    <property type="match status" value="1"/>
</dbReference>
<dbReference type="PANTHER" id="PTHR10704">
    <property type="entry name" value="CARBOHYDRATE SULFOTRANSFERASE"/>
    <property type="match status" value="1"/>
</dbReference>
<comment type="caution">
    <text evidence="1">The sequence shown here is derived from an EMBL/GenBank/DDBJ whole genome shotgun (WGS) entry which is preliminary data.</text>
</comment>
<evidence type="ECO:0008006" key="3">
    <source>
        <dbReference type="Google" id="ProtNLM"/>
    </source>
</evidence>